<reference evidence="2 3" key="1">
    <citation type="journal article" date="2019" name="Sci. Rep.">
        <title>Orb-weaving spider Araneus ventricosus genome elucidates the spidroin gene catalogue.</title>
        <authorList>
            <person name="Kono N."/>
            <person name="Nakamura H."/>
            <person name="Ohtoshi R."/>
            <person name="Moran D.A.P."/>
            <person name="Shinohara A."/>
            <person name="Yoshida Y."/>
            <person name="Fujiwara M."/>
            <person name="Mori M."/>
            <person name="Tomita M."/>
            <person name="Arakawa K."/>
        </authorList>
    </citation>
    <scope>NUCLEOTIDE SEQUENCE [LARGE SCALE GENOMIC DNA]</scope>
</reference>
<gene>
    <name evidence="2" type="ORF">AVEN_214952_1</name>
</gene>
<proteinExistence type="predicted"/>
<evidence type="ECO:0000256" key="1">
    <source>
        <dbReference type="SAM" id="MobiDB-lite"/>
    </source>
</evidence>
<dbReference type="Proteomes" id="UP000499080">
    <property type="component" value="Unassembled WGS sequence"/>
</dbReference>
<evidence type="ECO:0000313" key="2">
    <source>
        <dbReference type="EMBL" id="GBM13255.1"/>
    </source>
</evidence>
<name>A0A4Y2DCH6_ARAVE</name>
<organism evidence="2 3">
    <name type="scientific">Araneus ventricosus</name>
    <name type="common">Orbweaver spider</name>
    <name type="synonym">Epeira ventricosa</name>
    <dbReference type="NCBI Taxonomy" id="182803"/>
    <lineage>
        <taxon>Eukaryota</taxon>
        <taxon>Metazoa</taxon>
        <taxon>Ecdysozoa</taxon>
        <taxon>Arthropoda</taxon>
        <taxon>Chelicerata</taxon>
        <taxon>Arachnida</taxon>
        <taxon>Araneae</taxon>
        <taxon>Araneomorphae</taxon>
        <taxon>Entelegynae</taxon>
        <taxon>Araneoidea</taxon>
        <taxon>Araneidae</taxon>
        <taxon>Araneus</taxon>
    </lineage>
</organism>
<protein>
    <submittedName>
        <fullName evidence="2">Uncharacterized protein</fullName>
    </submittedName>
</protein>
<evidence type="ECO:0000313" key="3">
    <source>
        <dbReference type="Proteomes" id="UP000499080"/>
    </source>
</evidence>
<accession>A0A4Y2DCH6</accession>
<dbReference type="EMBL" id="BGPR01000324">
    <property type="protein sequence ID" value="GBM13255.1"/>
    <property type="molecule type" value="Genomic_DNA"/>
</dbReference>
<feature type="region of interest" description="Disordered" evidence="1">
    <location>
        <begin position="72"/>
        <end position="96"/>
    </location>
</feature>
<sequence>MDSKLKLVRYSSPENRSGVRVCPTGGRISPIREHDLLCKVEARNDDPLKLAQDRYRQALLNSQLRERSTKICSDGRATASSTGGSCAPHCRHPARQ</sequence>
<comment type="caution">
    <text evidence="2">The sequence shown here is derived from an EMBL/GenBank/DDBJ whole genome shotgun (WGS) entry which is preliminary data.</text>
</comment>
<keyword evidence="3" id="KW-1185">Reference proteome</keyword>
<dbReference type="AlphaFoldDB" id="A0A4Y2DCH6"/>